<evidence type="ECO:0000313" key="1">
    <source>
        <dbReference type="EMBL" id="CAG8783962.1"/>
    </source>
</evidence>
<protein>
    <submittedName>
        <fullName evidence="1">23776_t:CDS:1</fullName>
    </submittedName>
</protein>
<comment type="caution">
    <text evidence="1">The sequence shown here is derived from an EMBL/GenBank/DDBJ whole genome shotgun (WGS) entry which is preliminary data.</text>
</comment>
<dbReference type="Proteomes" id="UP000789920">
    <property type="component" value="Unassembled WGS sequence"/>
</dbReference>
<organism evidence="1 2">
    <name type="scientific">Racocetra persica</name>
    <dbReference type="NCBI Taxonomy" id="160502"/>
    <lineage>
        <taxon>Eukaryota</taxon>
        <taxon>Fungi</taxon>
        <taxon>Fungi incertae sedis</taxon>
        <taxon>Mucoromycota</taxon>
        <taxon>Glomeromycotina</taxon>
        <taxon>Glomeromycetes</taxon>
        <taxon>Diversisporales</taxon>
        <taxon>Gigasporaceae</taxon>
        <taxon>Racocetra</taxon>
    </lineage>
</organism>
<reference evidence="1" key="1">
    <citation type="submission" date="2021-06" db="EMBL/GenBank/DDBJ databases">
        <authorList>
            <person name="Kallberg Y."/>
            <person name="Tangrot J."/>
            <person name="Rosling A."/>
        </authorList>
    </citation>
    <scope>NUCLEOTIDE SEQUENCE</scope>
    <source>
        <strain evidence="1">MA461A</strain>
    </source>
</reference>
<feature type="non-terminal residue" evidence="1">
    <location>
        <position position="130"/>
    </location>
</feature>
<sequence length="130" mass="15514">NQVAEIPISYDRNYPFFEDEEKFEYENKVLNEAKSFYTKKLPSNKPDPEDEPLEQKLEKSIDKTHLTLKQRQEAKNFLNNKKTIFVCDTNNLNQTNLMIYEIDIRRYIVSRDSVRPDKVKLDKIKHFSAP</sequence>
<name>A0ACA9RA05_9GLOM</name>
<dbReference type="EMBL" id="CAJVQC010047004">
    <property type="protein sequence ID" value="CAG8783962.1"/>
    <property type="molecule type" value="Genomic_DNA"/>
</dbReference>
<feature type="non-terminal residue" evidence="1">
    <location>
        <position position="1"/>
    </location>
</feature>
<gene>
    <name evidence="1" type="ORF">RPERSI_LOCUS18012</name>
</gene>
<keyword evidence="2" id="KW-1185">Reference proteome</keyword>
<evidence type="ECO:0000313" key="2">
    <source>
        <dbReference type="Proteomes" id="UP000789920"/>
    </source>
</evidence>
<proteinExistence type="predicted"/>
<accession>A0ACA9RA05</accession>